<dbReference type="SMART" id="SM00530">
    <property type="entry name" value="HTH_XRE"/>
    <property type="match status" value="1"/>
</dbReference>
<dbReference type="GO" id="GO:0003677">
    <property type="term" value="F:DNA binding"/>
    <property type="evidence" value="ECO:0007669"/>
    <property type="project" value="InterPro"/>
</dbReference>
<evidence type="ECO:0000256" key="1">
    <source>
        <dbReference type="SAM" id="Phobius"/>
    </source>
</evidence>
<dbReference type="EMBL" id="QUNO01000024">
    <property type="protein sequence ID" value="REH29621.1"/>
    <property type="molecule type" value="Genomic_DNA"/>
</dbReference>
<dbReference type="RefSeq" id="WP_116181170.1">
    <property type="nucleotide sequence ID" value="NZ_CP144375.1"/>
</dbReference>
<dbReference type="InterPro" id="IPR010982">
    <property type="entry name" value="Lambda_DNA-bd_dom_sf"/>
</dbReference>
<dbReference type="AlphaFoldDB" id="A0A3E0GWY1"/>
<keyword evidence="1" id="KW-1133">Transmembrane helix</keyword>
<dbReference type="Gene3D" id="1.10.260.40">
    <property type="entry name" value="lambda repressor-like DNA-binding domains"/>
    <property type="match status" value="1"/>
</dbReference>
<organism evidence="3 4">
    <name type="scientific">Kutzneria buriramensis</name>
    <dbReference type="NCBI Taxonomy" id="1045776"/>
    <lineage>
        <taxon>Bacteria</taxon>
        <taxon>Bacillati</taxon>
        <taxon>Actinomycetota</taxon>
        <taxon>Actinomycetes</taxon>
        <taxon>Pseudonocardiales</taxon>
        <taxon>Pseudonocardiaceae</taxon>
        <taxon>Kutzneria</taxon>
    </lineage>
</organism>
<dbReference type="SUPFAM" id="SSF47413">
    <property type="entry name" value="lambda repressor-like DNA-binding domains"/>
    <property type="match status" value="1"/>
</dbReference>
<name>A0A3E0GWY1_9PSEU</name>
<dbReference type="CDD" id="cd00093">
    <property type="entry name" value="HTH_XRE"/>
    <property type="match status" value="1"/>
</dbReference>
<proteinExistence type="predicted"/>
<feature type="domain" description="HTH cro/C1-type" evidence="2">
    <location>
        <begin position="16"/>
        <end position="70"/>
    </location>
</feature>
<keyword evidence="1" id="KW-0812">Transmembrane</keyword>
<feature type="transmembrane region" description="Helical" evidence="1">
    <location>
        <begin position="108"/>
        <end position="131"/>
    </location>
</feature>
<keyword evidence="4" id="KW-1185">Reference proteome</keyword>
<comment type="caution">
    <text evidence="3">The sequence shown here is derived from an EMBL/GenBank/DDBJ whole genome shotgun (WGS) entry which is preliminary data.</text>
</comment>
<reference evidence="3 4" key="1">
    <citation type="submission" date="2018-08" db="EMBL/GenBank/DDBJ databases">
        <title>Genomic Encyclopedia of Archaeal and Bacterial Type Strains, Phase II (KMG-II): from individual species to whole genera.</title>
        <authorList>
            <person name="Goeker M."/>
        </authorList>
    </citation>
    <scope>NUCLEOTIDE SEQUENCE [LARGE SCALE GENOMIC DNA]</scope>
    <source>
        <strain evidence="3 4">DSM 45791</strain>
    </source>
</reference>
<evidence type="ECO:0000313" key="3">
    <source>
        <dbReference type="EMBL" id="REH29621.1"/>
    </source>
</evidence>
<dbReference type="PROSITE" id="PS50943">
    <property type="entry name" value="HTH_CROC1"/>
    <property type="match status" value="1"/>
</dbReference>
<dbReference type="Proteomes" id="UP000256269">
    <property type="component" value="Unassembled WGS sequence"/>
</dbReference>
<dbReference type="Pfam" id="PF13560">
    <property type="entry name" value="HTH_31"/>
    <property type="match status" value="1"/>
</dbReference>
<dbReference type="OrthoDB" id="9815541at2"/>
<sequence>MTDDGVDARQQLVKELRRAKQASGLSFATLGSRAYCSRASAERYVNGKQFPPKVAVEALARACDVDPEPLLRLWDAAVDSEVSAPPAIVSRPPVPVSTPTSRARPRKYAGIVGSVLGVLLGVPLLSASGVAPAVPKPPASTNGCRDYYIDFHVYTLGRLCWTATDATVSGQVTNQGGPDQATVQVCVSDHPNLCAQTITVAAAGPDLRTRYTRVIALPAGYGAWVRACAGDYCSTWK</sequence>
<gene>
    <name evidence="3" type="ORF">BCF44_12448</name>
</gene>
<evidence type="ECO:0000313" key="4">
    <source>
        <dbReference type="Proteomes" id="UP000256269"/>
    </source>
</evidence>
<keyword evidence="1" id="KW-0472">Membrane</keyword>
<dbReference type="InterPro" id="IPR001387">
    <property type="entry name" value="Cro/C1-type_HTH"/>
</dbReference>
<protein>
    <submittedName>
        <fullName evidence="3">Transcriptional regulator with XRE-family HTH domain</fullName>
    </submittedName>
</protein>
<evidence type="ECO:0000259" key="2">
    <source>
        <dbReference type="PROSITE" id="PS50943"/>
    </source>
</evidence>
<accession>A0A3E0GWY1</accession>